<protein>
    <submittedName>
        <fullName evidence="2">Uncharacterized membrane protein</fullName>
    </submittedName>
</protein>
<dbReference type="OrthoDB" id="2955631at2"/>
<evidence type="ECO:0000256" key="1">
    <source>
        <dbReference type="SAM" id="Phobius"/>
    </source>
</evidence>
<proteinExistence type="predicted"/>
<dbReference type="Proteomes" id="UP000199427">
    <property type="component" value="Unassembled WGS sequence"/>
</dbReference>
<dbReference type="InterPro" id="IPR018723">
    <property type="entry name" value="DUF2254_membrane"/>
</dbReference>
<gene>
    <name evidence="2" type="ORF">SAMN05216362_11736</name>
</gene>
<dbReference type="AlphaFoldDB" id="A0A1H9H0A9"/>
<keyword evidence="1" id="KW-0472">Membrane</keyword>
<dbReference type="STRING" id="571933.SAMN05216362_11736"/>
<keyword evidence="1" id="KW-1133">Transmembrane helix</keyword>
<sequence>MYCLIALFLTVGIILVDYDYYNGIDRYIPEFFYTNAELGKDILGVIAGALLTMTAITFSTIMIVLTTYSSQFSPRTLQNFLTDRRTLTVLGVFMGGFLYSIISLLFLRVEFEDKQILAATFSVMLSLICLGFFAFFIQHVATFIQVSNLISSITEEAKRNLETYHQKVEKSEVIKEKANPIIPSEFKIVSKVVSPRYGYLQIIDYDHLFEIAKKEDWIIQLKQEIGSFVVESTVIAEVFQKEESRVPDELINAFTLGRERNASEDVQYTIQKLEEISLRAISSGINDPHTAIDCIQHLGKILLLIIKYHKEHLVYEDHKQVRVITKQRQMRDILYQSFYQVIDHMGKDVSILFVIMDTLILIGEESDERVRLIIRDLYDYLKSHFKMSELKAFDRYYFEQKEHRLLQL</sequence>
<feature type="transmembrane region" description="Helical" evidence="1">
    <location>
        <begin position="42"/>
        <end position="66"/>
    </location>
</feature>
<reference evidence="2 3" key="1">
    <citation type="submission" date="2016-10" db="EMBL/GenBank/DDBJ databases">
        <authorList>
            <person name="de Groot N.N."/>
        </authorList>
    </citation>
    <scope>NUCLEOTIDE SEQUENCE [LARGE SCALE GENOMIC DNA]</scope>
    <source>
        <strain evidence="2 3">DSM 21633</strain>
    </source>
</reference>
<evidence type="ECO:0000313" key="3">
    <source>
        <dbReference type="Proteomes" id="UP000199427"/>
    </source>
</evidence>
<name>A0A1H9H0A9_9BACI</name>
<dbReference type="RefSeq" id="WP_091773696.1">
    <property type="nucleotide sequence ID" value="NZ_CAESCL010000034.1"/>
</dbReference>
<dbReference type="EMBL" id="FOES01000017">
    <property type="protein sequence ID" value="SEQ55678.1"/>
    <property type="molecule type" value="Genomic_DNA"/>
</dbReference>
<dbReference type="Pfam" id="PF10011">
    <property type="entry name" value="DUF2254"/>
    <property type="match status" value="1"/>
</dbReference>
<keyword evidence="3" id="KW-1185">Reference proteome</keyword>
<evidence type="ECO:0000313" key="2">
    <source>
        <dbReference type="EMBL" id="SEQ55678.1"/>
    </source>
</evidence>
<feature type="transmembrane region" description="Helical" evidence="1">
    <location>
        <begin position="87"/>
        <end position="109"/>
    </location>
</feature>
<accession>A0A1H9H0A9</accession>
<feature type="transmembrane region" description="Helical" evidence="1">
    <location>
        <begin position="115"/>
        <end position="137"/>
    </location>
</feature>
<keyword evidence="1" id="KW-0812">Transmembrane</keyword>
<organism evidence="2 3">
    <name type="scientific">Piscibacillus halophilus</name>
    <dbReference type="NCBI Taxonomy" id="571933"/>
    <lineage>
        <taxon>Bacteria</taxon>
        <taxon>Bacillati</taxon>
        <taxon>Bacillota</taxon>
        <taxon>Bacilli</taxon>
        <taxon>Bacillales</taxon>
        <taxon>Bacillaceae</taxon>
        <taxon>Piscibacillus</taxon>
    </lineage>
</organism>